<evidence type="ECO:0000313" key="1">
    <source>
        <dbReference type="Proteomes" id="UP000192223"/>
    </source>
</evidence>
<evidence type="ECO:0000313" key="2">
    <source>
        <dbReference type="RefSeq" id="XP_025829616.1"/>
    </source>
</evidence>
<dbReference type="OrthoDB" id="8185041at2759"/>
<proteinExistence type="predicted"/>
<gene>
    <name evidence="2" type="primary">LOC108741476</name>
</gene>
<sequence>MRHRDRRAIHSLSKEQQAITELEQQHREKVQFTEGSIPNVTMEISITGGKEILIKPMVFKSLPAFRRFKVENTMSLTTSKGAFVNVTSPKVIIQIQGCDELKVEDNAFEGFPPKTPLDFEATNCSRVSIGKSAFTTLQYGRFQFIRELILAKEAFSNEARRHGLLADVCIT</sequence>
<protein>
    <submittedName>
        <fullName evidence="2">Uncharacterized protein LOC108741476 isoform X2</fullName>
    </submittedName>
</protein>
<dbReference type="RefSeq" id="XP_025829616.1">
    <property type="nucleotide sequence ID" value="XM_025973831.1"/>
</dbReference>
<keyword evidence="1" id="KW-1185">Reference proteome</keyword>
<dbReference type="AlphaFoldDB" id="A0A7F5QWU1"/>
<organism evidence="1 2">
    <name type="scientific">Agrilus planipennis</name>
    <name type="common">Emerald ash borer</name>
    <name type="synonym">Agrilus marcopoli</name>
    <dbReference type="NCBI Taxonomy" id="224129"/>
    <lineage>
        <taxon>Eukaryota</taxon>
        <taxon>Metazoa</taxon>
        <taxon>Ecdysozoa</taxon>
        <taxon>Arthropoda</taxon>
        <taxon>Hexapoda</taxon>
        <taxon>Insecta</taxon>
        <taxon>Pterygota</taxon>
        <taxon>Neoptera</taxon>
        <taxon>Endopterygota</taxon>
        <taxon>Coleoptera</taxon>
        <taxon>Polyphaga</taxon>
        <taxon>Elateriformia</taxon>
        <taxon>Buprestoidea</taxon>
        <taxon>Buprestidae</taxon>
        <taxon>Agrilinae</taxon>
        <taxon>Agrilus</taxon>
    </lineage>
</organism>
<name>A0A7F5QWU1_AGRPL</name>
<dbReference type="Proteomes" id="UP000192223">
    <property type="component" value="Unplaced"/>
</dbReference>
<dbReference type="GeneID" id="108741476"/>
<accession>A0A7F5QWU1</accession>
<reference evidence="2" key="1">
    <citation type="submission" date="2025-08" db="UniProtKB">
        <authorList>
            <consortium name="RefSeq"/>
        </authorList>
    </citation>
    <scope>IDENTIFICATION</scope>
    <source>
        <tissue evidence="2">Entire body</tissue>
    </source>
</reference>